<dbReference type="EMBL" id="MU864371">
    <property type="protein sequence ID" value="KAK4189827.1"/>
    <property type="molecule type" value="Genomic_DNA"/>
</dbReference>
<reference evidence="3" key="2">
    <citation type="submission" date="2023-05" db="EMBL/GenBank/DDBJ databases">
        <authorList>
            <consortium name="Lawrence Berkeley National Laboratory"/>
            <person name="Steindorff A."/>
            <person name="Hensen N."/>
            <person name="Bonometti L."/>
            <person name="Westerberg I."/>
            <person name="Brannstrom I.O."/>
            <person name="Guillou S."/>
            <person name="Cros-Aarteil S."/>
            <person name="Calhoun S."/>
            <person name="Haridas S."/>
            <person name="Kuo A."/>
            <person name="Mondo S."/>
            <person name="Pangilinan J."/>
            <person name="Riley R."/>
            <person name="Labutti K."/>
            <person name="Andreopoulos B."/>
            <person name="Lipzen A."/>
            <person name="Chen C."/>
            <person name="Yanf M."/>
            <person name="Daum C."/>
            <person name="Ng V."/>
            <person name="Clum A."/>
            <person name="Ohm R."/>
            <person name="Martin F."/>
            <person name="Silar P."/>
            <person name="Natvig D."/>
            <person name="Lalanne C."/>
            <person name="Gautier V."/>
            <person name="Ament-Velasquez S.L."/>
            <person name="Kruys A."/>
            <person name="Hutchinson M.I."/>
            <person name="Powell A.J."/>
            <person name="Barry K."/>
            <person name="Miller A.N."/>
            <person name="Grigoriev I.V."/>
            <person name="Debuchy R."/>
            <person name="Gladieux P."/>
            <person name="Thoren M.H."/>
            <person name="Johannesson H."/>
        </authorList>
    </citation>
    <scope>NUCLEOTIDE SEQUENCE</scope>
    <source>
        <strain evidence="3">PSN309</strain>
    </source>
</reference>
<dbReference type="Pfam" id="PF22942">
    <property type="entry name" value="DUF7025"/>
    <property type="match status" value="1"/>
</dbReference>
<dbReference type="InterPro" id="IPR003959">
    <property type="entry name" value="ATPase_AAA_core"/>
</dbReference>
<keyword evidence="4" id="KW-1185">Reference proteome</keyword>
<gene>
    <name evidence="3" type="ORF">QBC35DRAFT_491881</name>
</gene>
<evidence type="ECO:0000313" key="3">
    <source>
        <dbReference type="EMBL" id="KAK4189827.1"/>
    </source>
</evidence>
<dbReference type="InterPro" id="IPR003593">
    <property type="entry name" value="AAA+_ATPase"/>
</dbReference>
<accession>A0AAN6X0F0</accession>
<feature type="compositionally biased region" description="Basic and acidic residues" evidence="1">
    <location>
        <begin position="637"/>
        <end position="652"/>
    </location>
</feature>
<sequence>MVEFGKRPEHRVYQRRITKKDREEDVLVDGLDAAYISKEQRENREYALVVWQVFNQKQRREKTILAVQSPFILRVFREVVKSHPAVPSTFEEPFEMDSPFQMLLHHWDDLEAHLKQTDDDDVRLHLGLLLDFMKSELGADRERLLTMIQKKSITYATLWSIFVPGQLLYLMDNGHPWLFRCVKTAYEEYSTRGKICHVYGQYTDFDGKLKGGATHVVDIRQKACFGGDNPASITSLPIFPLRFLTDSEEQISELKKTLTERGERFMKIKGVRFMYNNGLAQYLKEPPYSFYHWSLADTSGYWLPFTETGRIVLDRQLFDEEIALERKSIRKDDDAELMLCPPHAKGYSVVRKTWCRYYMDSLTEITWKEDSWATLMLGSAQKRILRALVESHICPDNARDQAAQKGKGCVILLHGSPGSGKTLTAETSADASRRLLITSSLDELNKDDIPSVFEYHLKRLLQYATRWKAVVLLDEADVFLEKRDDAPGGEKRNALVAVFLKHLEFFSGIVFLTTNRAKSFDPAMKSRLHLALEYKPPGIETRQHLWTQYLSAIPASEIDMDINEDIDELLPEKLNGREISYAVHTARTIARYEKQPLSLAHLRDVIQVRRDFDRSLQAMANDLPGPGTRTGTGTGFSRKDSILHNEAADYES</sequence>
<reference evidence="3" key="1">
    <citation type="journal article" date="2023" name="Mol. Phylogenet. Evol.">
        <title>Genome-scale phylogeny and comparative genomics of the fungal order Sordariales.</title>
        <authorList>
            <person name="Hensen N."/>
            <person name="Bonometti L."/>
            <person name="Westerberg I."/>
            <person name="Brannstrom I.O."/>
            <person name="Guillou S."/>
            <person name="Cros-Aarteil S."/>
            <person name="Calhoun S."/>
            <person name="Haridas S."/>
            <person name="Kuo A."/>
            <person name="Mondo S."/>
            <person name="Pangilinan J."/>
            <person name="Riley R."/>
            <person name="LaButti K."/>
            <person name="Andreopoulos B."/>
            <person name="Lipzen A."/>
            <person name="Chen C."/>
            <person name="Yan M."/>
            <person name="Daum C."/>
            <person name="Ng V."/>
            <person name="Clum A."/>
            <person name="Steindorff A."/>
            <person name="Ohm R.A."/>
            <person name="Martin F."/>
            <person name="Silar P."/>
            <person name="Natvig D.O."/>
            <person name="Lalanne C."/>
            <person name="Gautier V."/>
            <person name="Ament-Velasquez S.L."/>
            <person name="Kruys A."/>
            <person name="Hutchinson M.I."/>
            <person name="Powell A.J."/>
            <person name="Barry K."/>
            <person name="Miller A.N."/>
            <person name="Grigoriev I.V."/>
            <person name="Debuchy R."/>
            <person name="Gladieux P."/>
            <person name="Hiltunen Thoren M."/>
            <person name="Johannesson H."/>
        </authorList>
    </citation>
    <scope>NUCLEOTIDE SEQUENCE</scope>
    <source>
        <strain evidence="3">PSN309</strain>
    </source>
</reference>
<dbReference type="InterPro" id="IPR054289">
    <property type="entry name" value="DUF7025"/>
</dbReference>
<dbReference type="SUPFAM" id="SSF52540">
    <property type="entry name" value="P-loop containing nucleoside triphosphate hydrolases"/>
    <property type="match status" value="1"/>
</dbReference>
<dbReference type="InterPro" id="IPR027417">
    <property type="entry name" value="P-loop_NTPase"/>
</dbReference>
<name>A0AAN6X0F0_9PEZI</name>
<comment type="caution">
    <text evidence="3">The sequence shown here is derived from an EMBL/GenBank/DDBJ whole genome shotgun (WGS) entry which is preliminary data.</text>
</comment>
<protein>
    <submittedName>
        <fullName evidence="3">ATPase, AAA-type, core</fullName>
    </submittedName>
</protein>
<dbReference type="PANTHER" id="PTHR46411">
    <property type="entry name" value="FAMILY ATPASE, PUTATIVE-RELATED"/>
    <property type="match status" value="1"/>
</dbReference>
<evidence type="ECO:0000256" key="1">
    <source>
        <dbReference type="SAM" id="MobiDB-lite"/>
    </source>
</evidence>
<dbReference type="GO" id="GO:0016887">
    <property type="term" value="F:ATP hydrolysis activity"/>
    <property type="evidence" value="ECO:0007669"/>
    <property type="project" value="InterPro"/>
</dbReference>
<dbReference type="AlphaFoldDB" id="A0AAN6X0F0"/>
<proteinExistence type="predicted"/>
<dbReference type="GO" id="GO:0005524">
    <property type="term" value="F:ATP binding"/>
    <property type="evidence" value="ECO:0007669"/>
    <property type="project" value="InterPro"/>
</dbReference>
<dbReference type="Gene3D" id="3.40.50.300">
    <property type="entry name" value="P-loop containing nucleotide triphosphate hydrolases"/>
    <property type="match status" value="1"/>
</dbReference>
<evidence type="ECO:0000259" key="2">
    <source>
        <dbReference type="SMART" id="SM00382"/>
    </source>
</evidence>
<feature type="region of interest" description="Disordered" evidence="1">
    <location>
        <begin position="618"/>
        <end position="652"/>
    </location>
</feature>
<dbReference type="SMART" id="SM00382">
    <property type="entry name" value="AAA"/>
    <property type="match status" value="1"/>
</dbReference>
<dbReference type="Pfam" id="PF00004">
    <property type="entry name" value="AAA"/>
    <property type="match status" value="1"/>
</dbReference>
<evidence type="ECO:0000313" key="4">
    <source>
        <dbReference type="Proteomes" id="UP001302126"/>
    </source>
</evidence>
<feature type="domain" description="AAA+ ATPase" evidence="2">
    <location>
        <begin position="407"/>
        <end position="538"/>
    </location>
</feature>
<dbReference type="Proteomes" id="UP001302126">
    <property type="component" value="Unassembled WGS sequence"/>
</dbReference>
<organism evidence="3 4">
    <name type="scientific">Podospora australis</name>
    <dbReference type="NCBI Taxonomy" id="1536484"/>
    <lineage>
        <taxon>Eukaryota</taxon>
        <taxon>Fungi</taxon>
        <taxon>Dikarya</taxon>
        <taxon>Ascomycota</taxon>
        <taxon>Pezizomycotina</taxon>
        <taxon>Sordariomycetes</taxon>
        <taxon>Sordariomycetidae</taxon>
        <taxon>Sordariales</taxon>
        <taxon>Podosporaceae</taxon>
        <taxon>Podospora</taxon>
    </lineage>
</organism>
<dbReference type="PANTHER" id="PTHR46411:SF3">
    <property type="entry name" value="AAA+ ATPASE DOMAIN-CONTAINING PROTEIN"/>
    <property type="match status" value="1"/>
</dbReference>